<protein>
    <submittedName>
        <fullName evidence="1">Uncharacterized protein</fullName>
    </submittedName>
</protein>
<dbReference type="EMBL" id="JASBWR010000082">
    <property type="protein sequence ID" value="KAJ9097861.1"/>
    <property type="molecule type" value="Genomic_DNA"/>
</dbReference>
<evidence type="ECO:0000313" key="2">
    <source>
        <dbReference type="Proteomes" id="UP001241377"/>
    </source>
</evidence>
<comment type="caution">
    <text evidence="1">The sequence shown here is derived from an EMBL/GenBank/DDBJ whole genome shotgun (WGS) entry which is preliminary data.</text>
</comment>
<organism evidence="1 2">
    <name type="scientific">Naganishia cerealis</name>
    <dbReference type="NCBI Taxonomy" id="610337"/>
    <lineage>
        <taxon>Eukaryota</taxon>
        <taxon>Fungi</taxon>
        <taxon>Dikarya</taxon>
        <taxon>Basidiomycota</taxon>
        <taxon>Agaricomycotina</taxon>
        <taxon>Tremellomycetes</taxon>
        <taxon>Filobasidiales</taxon>
        <taxon>Filobasidiaceae</taxon>
        <taxon>Naganishia</taxon>
    </lineage>
</organism>
<evidence type="ECO:0000313" key="1">
    <source>
        <dbReference type="EMBL" id="KAJ9097861.1"/>
    </source>
</evidence>
<dbReference type="Proteomes" id="UP001241377">
    <property type="component" value="Unassembled WGS sequence"/>
</dbReference>
<reference evidence="1" key="1">
    <citation type="submission" date="2023-04" db="EMBL/GenBank/DDBJ databases">
        <title>Draft Genome sequencing of Naganishia species isolated from polar environments using Oxford Nanopore Technology.</title>
        <authorList>
            <person name="Leo P."/>
            <person name="Venkateswaran K."/>
        </authorList>
    </citation>
    <scope>NUCLEOTIDE SEQUENCE</scope>
    <source>
        <strain evidence="1">MNA-CCFEE 5261</strain>
    </source>
</reference>
<keyword evidence="2" id="KW-1185">Reference proteome</keyword>
<name>A0ACC2VG83_9TREE</name>
<proteinExistence type="predicted"/>
<gene>
    <name evidence="1" type="ORF">QFC19_006654</name>
</gene>
<sequence length="810" mass="88233">MLASPADKLPPPQTHSLPEPSSSRITSITAPFDSPASDITVHEQSPTQAALSSRCVIVARDGNTRFHRRSRNGCEMCKSRRVRCDEAKPVCKNCKSRDTHCAYRIVVDKPSGRNGTSEETTRLAEQTAEWASPRLTPNSIEARGAIGPHRNRSISQRADVNQSHAVLPGLPSASMKRLIETDIPPGQLVHHPSINGYTGYSTMTAGAAAVPDPLPINLPPLSAAYLGSGTTYRPIFPHSSIFPCYEPDVAPVSQTLNTYASTATGSMVLQAPPLNQGLSVLLGPSATDRIIALSDVGSSNVSGTFSSTGSRDPTTTPLYEQRVSKPNVNISTLFGGLHNDHAAQDEGVLSSQILLPDQQNARPNGISHTMPTEDSGYSRQPLSALSLIPDAHTASLSMIVPADTGASLLYEPRFVDRLSHQEDEEEVLEIQTKDLSAYHKLRASYSIKEFSDITAIISSHLPHVRKEGHKLIGSTKEDGENDGGDEIRDVRKKRAMGVFSTDDGLVLKRLVGVDELKAYFPSPDQRQQYRHYVNETVEAIVAVSTPKARNPWRQHFVQMALNMPHGTSIAHDAFRLGILSLASFDMGFKMSGGRGLVNPDENVMYAASIEQRADALKLLNSIVVLKPYQVDIMAADLAIGTAVSLCIRDRLAGEADWKDPLKLGIDLIREYGGPEGYLSVEINPSRRFLLEQMACQEMIESIAASVLSLDPAKLVQPDSTWMERYLSEEDFTTDHIEIVYGLDSLGVFPHQEVQASIDIKVTALRAITHAFVAEGEALKNATLPTSTDVMGRILRDRGQPRSSNAPPRLN</sequence>
<accession>A0ACC2VG83</accession>